<feature type="domain" description="Glycosyl hydrolase family 13 catalytic" evidence="6">
    <location>
        <begin position="17"/>
        <end position="424"/>
    </location>
</feature>
<dbReference type="PANTHER" id="PTHR10357:SF179">
    <property type="entry name" value="NEUTRAL AND BASIC AMINO ACID TRANSPORT PROTEIN RBAT"/>
    <property type="match status" value="1"/>
</dbReference>
<dbReference type="EC" id="3.2.1.1" evidence="5"/>
<dbReference type="InterPro" id="IPR006046">
    <property type="entry name" value="Alpha_amylase"/>
</dbReference>
<evidence type="ECO:0000259" key="6">
    <source>
        <dbReference type="SMART" id="SM00642"/>
    </source>
</evidence>
<dbReference type="OrthoDB" id="9805159at2"/>
<dbReference type="RefSeq" id="WP_039314592.1">
    <property type="nucleotide sequence ID" value="NZ_JQOD01000002.1"/>
</dbReference>
<dbReference type="PANTHER" id="PTHR10357">
    <property type="entry name" value="ALPHA-AMYLASE FAMILY MEMBER"/>
    <property type="match status" value="1"/>
</dbReference>
<gene>
    <name evidence="7" type="ORF">KU74_10135</name>
</gene>
<name>A0A0M2F219_9GAMM</name>
<dbReference type="InterPro" id="IPR013780">
    <property type="entry name" value="Glyco_hydro_b"/>
</dbReference>
<dbReference type="SUPFAM" id="SSF51445">
    <property type="entry name" value="(Trans)glycosidases"/>
    <property type="match status" value="1"/>
</dbReference>
<dbReference type="FunFam" id="3.90.400.10:FF:000002">
    <property type="entry name" value="Sucrose isomerase"/>
    <property type="match status" value="1"/>
</dbReference>
<sequence length="554" mass="63247">MTHSTNTGWWKESIIYQIYPKSFYDSNNDGVGDIKGIIAKLPYMKTLGITMIWVSPFYRSPGADNGYDIADYYAVNPDLGKMQDVDDLIKQADEIGIQVMVDLVVNHTSDEHRWFKAALADPESKYRDYYIFKPAVAGSTPNNWRSIFGGSAWEKVPGEEMYYLHVFHKKQPDLNWENAQLRKEIYTMINWWLDKGIAGFRIDAITFIKKDQDYASLPPDGVDGLASIKGKSRNRPGIELFLNELKEKTFNCHHCVTVGEAPGVPLDEYDSYIGPDGYFDMIFDFHAADIDVENGSEWFKQRNWSVREFREALFASQRAFCQAGWGTTFIENHDQPRALSKLIRDAAYQNDIGAKALAAMYFFMQGTPFIYQGQELGIKNFQRGSIDEFNDISSIDNYHRAIAEGFSAVEALSFVNQRSRDNSRTPFPWSDSINGGFNQGAKPWLAFSSTDFSVNAQRQTTDPHSIFSFYQRMIDLRNKRYPEALIYGSFAAIENVDDRIVAYERRTDTTRFISMTNLSAQHLPFTLPAGDVVLNNYADIGTTLKPYQTILVKE</sequence>
<dbReference type="CDD" id="cd11333">
    <property type="entry name" value="AmyAc_SI_OligoGlu_DGase"/>
    <property type="match status" value="1"/>
</dbReference>
<dbReference type="GO" id="GO:0004556">
    <property type="term" value="F:alpha-amylase activity"/>
    <property type="evidence" value="ECO:0007669"/>
    <property type="project" value="UniProtKB-UniRule"/>
</dbReference>
<dbReference type="Gene3D" id="3.90.400.10">
    <property type="entry name" value="Oligo-1,6-glucosidase, Domain 2"/>
    <property type="match status" value="1"/>
</dbReference>
<dbReference type="AlphaFoldDB" id="A0A0M2F219"/>
<dbReference type="InterPro" id="IPR017853">
    <property type="entry name" value="GH"/>
</dbReference>
<dbReference type="GO" id="GO:0043169">
    <property type="term" value="F:cation binding"/>
    <property type="evidence" value="ECO:0007669"/>
    <property type="project" value="InterPro"/>
</dbReference>
<evidence type="ECO:0000256" key="5">
    <source>
        <dbReference type="RuleBase" id="RU361134"/>
    </source>
</evidence>
<comment type="catalytic activity">
    <reaction evidence="5">
        <text>Endohydrolysis of (1-&gt;4)-alpha-D-glucosidic linkages in polysaccharides containing three or more (1-&gt;4)-alpha-linked D-glucose units.</text>
        <dbReference type="EC" id="3.2.1.1"/>
    </reaction>
</comment>
<evidence type="ECO:0000313" key="8">
    <source>
        <dbReference type="Proteomes" id="UP000029435"/>
    </source>
</evidence>
<dbReference type="FunFam" id="3.20.20.80:FF:000064">
    <property type="entry name" value="Oligo-1,6-glucosidase"/>
    <property type="match status" value="1"/>
</dbReference>
<keyword evidence="2 5" id="KW-0378">Hydrolase</keyword>
<evidence type="ECO:0000313" key="7">
    <source>
        <dbReference type="EMBL" id="KGA33836.1"/>
    </source>
</evidence>
<comment type="similarity">
    <text evidence="1 4">Belongs to the glycosyl hydrolase 13 family.</text>
</comment>
<reference evidence="7 8" key="1">
    <citation type="submission" date="2014-08" db="EMBL/GenBank/DDBJ databases">
        <title>Genome sequences of NCPPB Pectobacterium isolates.</title>
        <authorList>
            <person name="Glover R.H."/>
            <person name="Sapp M."/>
            <person name="Elphinstone J."/>
        </authorList>
    </citation>
    <scope>NUCLEOTIDE SEQUENCE [LARGE SCALE GENOMIC DNA]</scope>
    <source>
        <strain evidence="7 8">LMG 21372</strain>
    </source>
</reference>
<accession>A0A0M2F219</accession>
<dbReference type="Pfam" id="PF00128">
    <property type="entry name" value="Alpha-amylase"/>
    <property type="match status" value="1"/>
</dbReference>
<dbReference type="SUPFAM" id="SSF51011">
    <property type="entry name" value="Glycosyl hydrolase domain"/>
    <property type="match status" value="1"/>
</dbReference>
<evidence type="ECO:0000256" key="2">
    <source>
        <dbReference type="ARBA" id="ARBA00022801"/>
    </source>
</evidence>
<proteinExistence type="inferred from homology"/>
<evidence type="ECO:0000256" key="4">
    <source>
        <dbReference type="RuleBase" id="RU003615"/>
    </source>
</evidence>
<dbReference type="GO" id="GO:0009313">
    <property type="term" value="P:oligosaccharide catabolic process"/>
    <property type="evidence" value="ECO:0007669"/>
    <property type="project" value="TreeGrafter"/>
</dbReference>
<keyword evidence="3 5" id="KW-0326">Glycosidase</keyword>
<dbReference type="EMBL" id="JQOD01000002">
    <property type="protein sequence ID" value="KGA33836.1"/>
    <property type="molecule type" value="Genomic_DNA"/>
</dbReference>
<protein>
    <recommendedName>
        <fullName evidence="5">Alpha-amylase</fullName>
        <ecNumber evidence="5">3.2.1.1</ecNumber>
    </recommendedName>
</protein>
<dbReference type="InterPro" id="IPR006047">
    <property type="entry name" value="GH13_cat_dom"/>
</dbReference>
<evidence type="ECO:0000256" key="1">
    <source>
        <dbReference type="ARBA" id="ARBA00008061"/>
    </source>
</evidence>
<dbReference type="InterPro" id="IPR045857">
    <property type="entry name" value="O16G_dom_2"/>
</dbReference>
<dbReference type="Gene3D" id="2.60.40.1180">
    <property type="entry name" value="Golgi alpha-mannosidase II"/>
    <property type="match status" value="1"/>
</dbReference>
<dbReference type="SMART" id="SM00642">
    <property type="entry name" value="Aamy"/>
    <property type="match status" value="1"/>
</dbReference>
<organism evidence="7 8">
    <name type="scientific">Pectobacterium brasiliense</name>
    <dbReference type="NCBI Taxonomy" id="180957"/>
    <lineage>
        <taxon>Bacteria</taxon>
        <taxon>Pseudomonadati</taxon>
        <taxon>Pseudomonadota</taxon>
        <taxon>Gammaproteobacteria</taxon>
        <taxon>Enterobacterales</taxon>
        <taxon>Pectobacteriaceae</taxon>
        <taxon>Pectobacterium</taxon>
    </lineage>
</organism>
<dbReference type="Gene3D" id="3.20.20.80">
    <property type="entry name" value="Glycosidases"/>
    <property type="match status" value="1"/>
</dbReference>
<comment type="caution">
    <text evidence="7">The sequence shown here is derived from an EMBL/GenBank/DDBJ whole genome shotgun (WGS) entry which is preliminary data.</text>
</comment>
<keyword evidence="5" id="KW-0119">Carbohydrate metabolism</keyword>
<evidence type="ECO:0000256" key="3">
    <source>
        <dbReference type="ARBA" id="ARBA00023295"/>
    </source>
</evidence>
<dbReference type="Proteomes" id="UP000029435">
    <property type="component" value="Unassembled WGS sequence"/>
</dbReference>
<dbReference type="PRINTS" id="PR00110">
    <property type="entry name" value="ALPHAAMYLASE"/>
</dbReference>